<gene>
    <name evidence="1" type="ORF">BSAL_49535</name>
</gene>
<dbReference type="EMBL" id="CYKH01000020">
    <property type="protein sequence ID" value="CUE60498.1"/>
    <property type="molecule type" value="Genomic_DNA"/>
</dbReference>
<proteinExistence type="predicted"/>
<evidence type="ECO:0000313" key="2">
    <source>
        <dbReference type="Proteomes" id="UP000051952"/>
    </source>
</evidence>
<evidence type="ECO:0000313" key="1">
    <source>
        <dbReference type="EMBL" id="CUE60498.1"/>
    </source>
</evidence>
<organism evidence="1 2">
    <name type="scientific">Bodo saltans</name>
    <name type="common">Flagellated protozoan</name>
    <dbReference type="NCBI Taxonomy" id="75058"/>
    <lineage>
        <taxon>Eukaryota</taxon>
        <taxon>Discoba</taxon>
        <taxon>Euglenozoa</taxon>
        <taxon>Kinetoplastea</taxon>
        <taxon>Metakinetoplastina</taxon>
        <taxon>Eubodonida</taxon>
        <taxon>Bodonidae</taxon>
        <taxon>Bodo</taxon>
    </lineage>
</organism>
<feature type="non-terminal residue" evidence="1">
    <location>
        <position position="1"/>
    </location>
</feature>
<dbReference type="AlphaFoldDB" id="A0A0S4ILS5"/>
<dbReference type="VEuPathDB" id="TriTrypDB:BSAL_49535"/>
<reference evidence="2" key="1">
    <citation type="submission" date="2015-09" db="EMBL/GenBank/DDBJ databases">
        <authorList>
            <consortium name="Pathogen Informatics"/>
        </authorList>
    </citation>
    <scope>NUCLEOTIDE SEQUENCE [LARGE SCALE GENOMIC DNA]</scope>
    <source>
        <strain evidence="2">Lake Konstanz</strain>
    </source>
</reference>
<keyword evidence="2" id="KW-1185">Reference proteome</keyword>
<sequence>SYENGADADLVEAVARKFGVPLWHIECRVVYKNDAGRDAKGKVAWNVCADRVGGVNVSRVNFVATSAEDERVSLASSDRW</sequence>
<accession>A0A0S4ILS5</accession>
<dbReference type="Proteomes" id="UP000051952">
    <property type="component" value="Unassembled WGS sequence"/>
</dbReference>
<name>A0A0S4ILS5_BODSA</name>
<protein>
    <submittedName>
        <fullName evidence="1">Uncharacterized protein</fullName>
    </submittedName>
</protein>